<dbReference type="RefSeq" id="WP_069641505.1">
    <property type="nucleotide sequence ID" value="NZ_JAFBEZ010000008.1"/>
</dbReference>
<proteinExistence type="predicted"/>
<dbReference type="STRING" id="1131292.BCR24_09710"/>
<evidence type="ECO:0000313" key="3">
    <source>
        <dbReference type="Proteomes" id="UP000094469"/>
    </source>
</evidence>
<dbReference type="Gene3D" id="3.50.50.60">
    <property type="entry name" value="FAD/NAD(P)-binding domain"/>
    <property type="match status" value="1"/>
</dbReference>
<reference evidence="3" key="1">
    <citation type="submission" date="2016-09" db="EMBL/GenBank/DDBJ databases">
        <authorList>
            <person name="Gulvik C.A."/>
        </authorList>
    </citation>
    <scope>NUCLEOTIDE SEQUENCE [LARGE SCALE GENOMIC DNA]</scope>
    <source>
        <strain evidence="3">LMG 26676</strain>
    </source>
</reference>
<sequence>MTFSIYQECDFYQLSSVAQTRQAESEYPLAERILIIGSGVLECTLAIDLAREGKEVTILEYSDEILKDCFATSKRTELMRQLEKLVVMIFLENACIKVENNLVCLWNEEGFESFLTIDQLIVRKKL</sequence>
<dbReference type="InterPro" id="IPR023753">
    <property type="entry name" value="FAD/NAD-binding_dom"/>
</dbReference>
<dbReference type="AlphaFoldDB" id="A0A1E5H5D9"/>
<dbReference type="SUPFAM" id="SSF51905">
    <property type="entry name" value="FAD/NAD(P)-binding domain"/>
    <property type="match status" value="1"/>
</dbReference>
<gene>
    <name evidence="2" type="ORF">BCR24_09710</name>
</gene>
<protein>
    <recommendedName>
        <fullName evidence="1">FAD/NAD(P)-binding domain-containing protein</fullName>
    </recommendedName>
</protein>
<feature type="domain" description="FAD/NAD(P)-binding" evidence="1">
    <location>
        <begin position="17"/>
        <end position="101"/>
    </location>
</feature>
<organism evidence="2 3">
    <name type="scientific">Enterococcus ureilyticus</name>
    <dbReference type="NCBI Taxonomy" id="1131292"/>
    <lineage>
        <taxon>Bacteria</taxon>
        <taxon>Bacillati</taxon>
        <taxon>Bacillota</taxon>
        <taxon>Bacilli</taxon>
        <taxon>Lactobacillales</taxon>
        <taxon>Enterococcaceae</taxon>
        <taxon>Enterococcus</taxon>
    </lineage>
</organism>
<dbReference type="InterPro" id="IPR036188">
    <property type="entry name" value="FAD/NAD-bd_sf"/>
</dbReference>
<keyword evidence="3" id="KW-1185">Reference proteome</keyword>
<evidence type="ECO:0000313" key="2">
    <source>
        <dbReference type="EMBL" id="OEG20187.1"/>
    </source>
</evidence>
<name>A0A1E5H5D9_9ENTE</name>
<comment type="caution">
    <text evidence="2">The sequence shown here is derived from an EMBL/GenBank/DDBJ whole genome shotgun (WGS) entry which is preliminary data.</text>
</comment>
<dbReference type="Pfam" id="PF07992">
    <property type="entry name" value="Pyr_redox_2"/>
    <property type="match status" value="1"/>
</dbReference>
<evidence type="ECO:0000259" key="1">
    <source>
        <dbReference type="Pfam" id="PF07992"/>
    </source>
</evidence>
<accession>A0A1E5H5D9</accession>
<dbReference type="OrthoDB" id="2185620at2"/>
<dbReference type="Proteomes" id="UP000094469">
    <property type="component" value="Unassembled WGS sequence"/>
</dbReference>
<dbReference type="EMBL" id="MIKC01000042">
    <property type="protein sequence ID" value="OEG20187.1"/>
    <property type="molecule type" value="Genomic_DNA"/>
</dbReference>